<dbReference type="KEGG" id="egl:EGR_01426"/>
<evidence type="ECO:0000256" key="1">
    <source>
        <dbReference type="ARBA" id="ARBA00000707"/>
    </source>
</evidence>
<dbReference type="InterPro" id="IPR006615">
    <property type="entry name" value="Pept_C19_DUSP"/>
</dbReference>
<feature type="domain" description="DUSP" evidence="5">
    <location>
        <begin position="9"/>
        <end position="126"/>
    </location>
</feature>
<dbReference type="PANTHER" id="PTHR21646">
    <property type="entry name" value="UBIQUITIN CARBOXYL-TERMINAL HYDROLASE"/>
    <property type="match status" value="1"/>
</dbReference>
<evidence type="ECO:0000256" key="2">
    <source>
        <dbReference type="RuleBase" id="RU366025"/>
    </source>
</evidence>
<organism evidence="6 7">
    <name type="scientific">Echinococcus granulosus</name>
    <name type="common">Hydatid tapeworm</name>
    <dbReference type="NCBI Taxonomy" id="6210"/>
    <lineage>
        <taxon>Eukaryota</taxon>
        <taxon>Metazoa</taxon>
        <taxon>Spiralia</taxon>
        <taxon>Lophotrochozoa</taxon>
        <taxon>Platyhelminthes</taxon>
        <taxon>Cestoda</taxon>
        <taxon>Eucestoda</taxon>
        <taxon>Cyclophyllidea</taxon>
        <taxon>Taeniidae</taxon>
        <taxon>Echinococcus</taxon>
        <taxon>Echinococcus granulosus group</taxon>
    </lineage>
</organism>
<dbReference type="InterPro" id="IPR035927">
    <property type="entry name" value="DUSP-like_sf"/>
</dbReference>
<dbReference type="GO" id="GO:0016579">
    <property type="term" value="P:protein deubiquitination"/>
    <property type="evidence" value="ECO:0007669"/>
    <property type="project" value="InterPro"/>
</dbReference>
<dbReference type="PROSITE" id="PS51283">
    <property type="entry name" value="DUSP"/>
    <property type="match status" value="1"/>
</dbReference>
<comment type="similarity">
    <text evidence="2">Belongs to the peptidase C19 family.</text>
</comment>
<comment type="caution">
    <text evidence="6">The sequence shown here is derived from an EMBL/GenBank/DDBJ whole genome shotgun (WGS) entry which is preliminary data.</text>
</comment>
<dbReference type="STRING" id="6210.W6URE4"/>
<dbReference type="Gene3D" id="3.30.2230.10">
    <property type="entry name" value="DUSP-like"/>
    <property type="match status" value="1"/>
</dbReference>
<comment type="catalytic activity">
    <reaction evidence="1 2">
        <text>Thiol-dependent hydrolysis of ester, thioester, amide, peptide and isopeptide bonds formed by the C-terminal Gly of ubiquitin (a 76-residue protein attached to proteins as an intracellular targeting signal).</text>
        <dbReference type="EC" id="3.4.19.12"/>
    </reaction>
</comment>
<keyword evidence="2" id="KW-0833">Ubl conjugation pathway</keyword>
<dbReference type="InterPro" id="IPR001394">
    <property type="entry name" value="Peptidase_C19_UCH"/>
</dbReference>
<dbReference type="PROSITE" id="PS00973">
    <property type="entry name" value="USP_2"/>
    <property type="match status" value="1"/>
</dbReference>
<proteinExistence type="inferred from homology"/>
<feature type="domain" description="Ubiquitin-like" evidence="3">
    <location>
        <begin position="143"/>
        <end position="217"/>
    </location>
</feature>
<evidence type="ECO:0000313" key="7">
    <source>
        <dbReference type="Proteomes" id="UP000019149"/>
    </source>
</evidence>
<evidence type="ECO:0000259" key="4">
    <source>
        <dbReference type="PROSITE" id="PS50235"/>
    </source>
</evidence>
<dbReference type="GO" id="GO:0006508">
    <property type="term" value="P:proteolysis"/>
    <property type="evidence" value="ECO:0007669"/>
    <property type="project" value="UniProtKB-KW"/>
</dbReference>
<dbReference type="CTD" id="36337141"/>
<dbReference type="EMBL" id="APAU02000005">
    <property type="protein sequence ID" value="EUB63803.1"/>
    <property type="molecule type" value="Genomic_DNA"/>
</dbReference>
<gene>
    <name evidence="6" type="ORF">EGR_01426</name>
</gene>
<dbReference type="GeneID" id="36337141"/>
<dbReference type="Proteomes" id="UP000019149">
    <property type="component" value="Unassembled WGS sequence"/>
</dbReference>
<dbReference type="PROSITE" id="PS50235">
    <property type="entry name" value="USP_3"/>
    <property type="match status" value="1"/>
</dbReference>
<dbReference type="Pfam" id="PF06337">
    <property type="entry name" value="DUSP"/>
    <property type="match status" value="1"/>
</dbReference>
<dbReference type="Pfam" id="PF00443">
    <property type="entry name" value="UCH"/>
    <property type="match status" value="1"/>
</dbReference>
<dbReference type="Gene3D" id="3.90.70.10">
    <property type="entry name" value="Cysteine proteinases"/>
    <property type="match status" value="2"/>
</dbReference>
<accession>W6URE4</accession>
<dbReference type="GO" id="GO:0004843">
    <property type="term" value="F:cysteine-type deubiquitinase activity"/>
    <property type="evidence" value="ECO:0007669"/>
    <property type="project" value="UniProtKB-UniRule"/>
</dbReference>
<reference evidence="6 7" key="1">
    <citation type="journal article" date="2013" name="Nat. Genet.">
        <title>The genome of the hydatid tapeworm Echinococcus granulosus.</title>
        <authorList>
            <person name="Zheng H."/>
            <person name="Zhang W."/>
            <person name="Zhang L."/>
            <person name="Zhang Z."/>
            <person name="Li J."/>
            <person name="Lu G."/>
            <person name="Zhu Y."/>
            <person name="Wang Y."/>
            <person name="Huang Y."/>
            <person name="Liu J."/>
            <person name="Kang H."/>
            <person name="Chen J."/>
            <person name="Wang L."/>
            <person name="Chen A."/>
            <person name="Yu S."/>
            <person name="Gao Z."/>
            <person name="Jin L."/>
            <person name="Gu W."/>
            <person name="Wang Z."/>
            <person name="Zhao L."/>
            <person name="Shi B."/>
            <person name="Wen H."/>
            <person name="Lin R."/>
            <person name="Jones M.K."/>
            <person name="Brejova B."/>
            <person name="Vinar T."/>
            <person name="Zhao G."/>
            <person name="McManus D.P."/>
            <person name="Chen Z."/>
            <person name="Zhou Y."/>
            <person name="Wang S."/>
        </authorList>
    </citation>
    <scope>NUCLEOTIDE SEQUENCE [LARGE SCALE GENOMIC DNA]</scope>
</reference>
<dbReference type="CDD" id="cd02674">
    <property type="entry name" value="Peptidase_C19R"/>
    <property type="match status" value="1"/>
</dbReference>
<dbReference type="InterPro" id="IPR018200">
    <property type="entry name" value="USP_CS"/>
</dbReference>
<dbReference type="OMA" id="MCIPEAL"/>
<dbReference type="SUPFAM" id="SSF54001">
    <property type="entry name" value="Cysteine proteinases"/>
    <property type="match status" value="1"/>
</dbReference>
<dbReference type="InterPro" id="IPR000626">
    <property type="entry name" value="Ubiquitin-like_dom"/>
</dbReference>
<dbReference type="PROSITE" id="PS00972">
    <property type="entry name" value="USP_1"/>
    <property type="match status" value="1"/>
</dbReference>
<keyword evidence="2" id="KW-0788">Thiol protease</keyword>
<sequence length="833" mass="94658">MGKMDDCFHNIGEQQRKYDEYFYDGDIPKLEAVDDERCVIISKDWFDKWKTYIRRSRTESDNKADITGKGDPPGPLDISSITSDGKLKINLALRVDVMCIPEALFEKLTNWYGFEGDERAIPYRKVYVTNDKEPSFDLYPPFLHLRPRREHKELDLECDSKETIGYVKNYIRNKNGLKSDVDIHLFDAKNGDKLPDDEKATLKECSLDGEKDIEYAVVSKSMANGNGLHGLYSYKNFDSSYPLGVCGLSNLGNTCFMNSAIQCIASVAPLRSYVIANHFEDHINSENKLGSGGNIARAFACLMRQMWSECNRGGTCVPRELKIQIAKIAPQFAGYQQQDAQELMNFLLDFLHEDLNKVKQKPPIEAKDADRRPDKVLAEEAWSNFKKRNDSIIVDLFYGLLKSTVTCPECKLVSITFDPFNSLSLPLTNVDVVVRFWPSKKYLLPVVPSCRAKDILTSFERHLPHQDRCEYVVTTVYGNHLKVIPLTSEESLRFEEVCIFNLTKSSYVQIFLHVDGEAELPPFLANLRISQRRFTKKDLILAVKVELSSISAKYGEMFERFANLEKLKFSPDSEVFDLNDESCILIGLPESLGIELNGSPARLDIKLDDCIDLFLASEQLGDQDLWYCKKCQQHRQAFKKFDIWSLPQVLVIHLKRYRSVYRMVKNKAFVDYPETNLKVTCVEGTKVYDLVAVSNHMGFVGGGHYTAYAKNGKTWYSFNDSFVDVLRSSVVTGDAYILVYMLTLRPSMGTDLFSASNFSTASLSGRLQYFVFRSSSSALGNADDAIAYTCGRPSCLHGFCEQPFIQFNDDSSDVCLSYSAQFALELRRQFTTG</sequence>
<dbReference type="OrthoDB" id="265776at2759"/>
<evidence type="ECO:0000313" key="6">
    <source>
        <dbReference type="EMBL" id="EUB63803.1"/>
    </source>
</evidence>
<dbReference type="SMART" id="SM00695">
    <property type="entry name" value="DUSP"/>
    <property type="match status" value="1"/>
</dbReference>
<protein>
    <recommendedName>
        <fullName evidence="2">Ubiquitin carboxyl-terminal hydrolase</fullName>
        <ecNumber evidence="2">3.4.19.12</ecNumber>
    </recommendedName>
</protein>
<dbReference type="SUPFAM" id="SSF143791">
    <property type="entry name" value="DUSP-like"/>
    <property type="match status" value="1"/>
</dbReference>
<dbReference type="InterPro" id="IPR050185">
    <property type="entry name" value="Ub_carboxyl-term_hydrolase"/>
</dbReference>
<dbReference type="RefSeq" id="XP_024354999.1">
    <property type="nucleotide sequence ID" value="XM_024490675.1"/>
</dbReference>
<keyword evidence="2 6" id="KW-0378">Hydrolase</keyword>
<evidence type="ECO:0000259" key="5">
    <source>
        <dbReference type="PROSITE" id="PS51283"/>
    </source>
</evidence>
<dbReference type="PROSITE" id="PS50053">
    <property type="entry name" value="UBIQUITIN_2"/>
    <property type="match status" value="1"/>
</dbReference>
<keyword evidence="7" id="KW-1185">Reference proteome</keyword>
<keyword evidence="2" id="KW-0645">Protease</keyword>
<evidence type="ECO:0000259" key="3">
    <source>
        <dbReference type="PROSITE" id="PS50053"/>
    </source>
</evidence>
<dbReference type="InterPro" id="IPR038765">
    <property type="entry name" value="Papain-like_cys_pep_sf"/>
</dbReference>
<dbReference type="InterPro" id="IPR028889">
    <property type="entry name" value="USP"/>
</dbReference>
<dbReference type="AlphaFoldDB" id="W6URE4"/>
<name>W6URE4_ECHGR</name>
<dbReference type="EC" id="3.4.19.12" evidence="2"/>
<feature type="domain" description="USP" evidence="4">
    <location>
        <begin position="246"/>
        <end position="743"/>
    </location>
</feature>